<gene>
    <name evidence="1" type="ORF">FE257_002319</name>
</gene>
<dbReference type="AlphaFoldDB" id="A0AAD4CCS9"/>
<name>A0AAD4CCS9_ASPNN</name>
<sequence>MRVAKKLRDLLRSLDCLSQPKKFAIIAFAWESHPGAEWRVLRQYAGTTDMKLDMRISTTNSQELWKFFDGAAFDGTS</sequence>
<evidence type="ECO:0000313" key="2">
    <source>
        <dbReference type="Proteomes" id="UP001194746"/>
    </source>
</evidence>
<dbReference type="EMBL" id="VCAU01000135">
    <property type="protein sequence ID" value="KAF9884089.1"/>
    <property type="molecule type" value="Genomic_DNA"/>
</dbReference>
<reference evidence="1" key="1">
    <citation type="journal article" date="2019" name="Beilstein J. Org. Chem.">
        <title>Nanangenines: drimane sesquiterpenoids as the dominant metabolite cohort of a novel Australian fungus, Aspergillus nanangensis.</title>
        <authorList>
            <person name="Lacey H.J."/>
            <person name="Gilchrist C.L.M."/>
            <person name="Crombie A."/>
            <person name="Kalaitzis J.A."/>
            <person name="Vuong D."/>
            <person name="Rutledge P.J."/>
            <person name="Turner P."/>
            <person name="Pitt J.I."/>
            <person name="Lacey E."/>
            <person name="Chooi Y.H."/>
            <person name="Piggott A.M."/>
        </authorList>
    </citation>
    <scope>NUCLEOTIDE SEQUENCE</scope>
    <source>
        <strain evidence="1">MST-FP2251</strain>
    </source>
</reference>
<evidence type="ECO:0000313" key="1">
    <source>
        <dbReference type="EMBL" id="KAF9884089.1"/>
    </source>
</evidence>
<accession>A0AAD4CCS9</accession>
<dbReference type="Proteomes" id="UP001194746">
    <property type="component" value="Unassembled WGS sequence"/>
</dbReference>
<protein>
    <submittedName>
        <fullName evidence="1">Uncharacterized protein</fullName>
    </submittedName>
</protein>
<comment type="caution">
    <text evidence="1">The sequence shown here is derived from an EMBL/GenBank/DDBJ whole genome shotgun (WGS) entry which is preliminary data.</text>
</comment>
<keyword evidence="2" id="KW-1185">Reference proteome</keyword>
<organism evidence="1 2">
    <name type="scientific">Aspergillus nanangensis</name>
    <dbReference type="NCBI Taxonomy" id="2582783"/>
    <lineage>
        <taxon>Eukaryota</taxon>
        <taxon>Fungi</taxon>
        <taxon>Dikarya</taxon>
        <taxon>Ascomycota</taxon>
        <taxon>Pezizomycotina</taxon>
        <taxon>Eurotiomycetes</taxon>
        <taxon>Eurotiomycetidae</taxon>
        <taxon>Eurotiales</taxon>
        <taxon>Aspergillaceae</taxon>
        <taxon>Aspergillus</taxon>
        <taxon>Aspergillus subgen. Circumdati</taxon>
    </lineage>
</organism>
<proteinExistence type="predicted"/>
<reference evidence="1" key="2">
    <citation type="submission" date="2020-02" db="EMBL/GenBank/DDBJ databases">
        <authorList>
            <person name="Gilchrist C.L.M."/>
            <person name="Chooi Y.-H."/>
        </authorList>
    </citation>
    <scope>NUCLEOTIDE SEQUENCE</scope>
    <source>
        <strain evidence="1">MST-FP2251</strain>
    </source>
</reference>